<dbReference type="PANTHER" id="PTHR10859">
    <property type="entry name" value="GLYCOSYL TRANSFERASE"/>
    <property type="match status" value="1"/>
</dbReference>
<proteinExistence type="predicted"/>
<protein>
    <submittedName>
        <fullName evidence="2">Glycosyl transferase family 2</fullName>
    </submittedName>
</protein>
<dbReference type="Gene3D" id="3.90.550.10">
    <property type="entry name" value="Spore Coat Polysaccharide Biosynthesis Protein SpsA, Chain A"/>
    <property type="match status" value="1"/>
</dbReference>
<organism evidence="2 3">
    <name type="scientific">Micromonospora chokoriensis</name>
    <dbReference type="NCBI Taxonomy" id="356851"/>
    <lineage>
        <taxon>Bacteria</taxon>
        <taxon>Bacillati</taxon>
        <taxon>Actinomycetota</taxon>
        <taxon>Actinomycetes</taxon>
        <taxon>Micromonosporales</taxon>
        <taxon>Micromonosporaceae</taxon>
        <taxon>Micromonospora</taxon>
    </lineage>
</organism>
<dbReference type="PANTHER" id="PTHR10859:SF91">
    <property type="entry name" value="DOLICHYL-PHOSPHATE BETA-GLUCOSYLTRANSFERASE"/>
    <property type="match status" value="1"/>
</dbReference>
<dbReference type="Pfam" id="PF00535">
    <property type="entry name" value="Glycos_transf_2"/>
    <property type="match status" value="1"/>
</dbReference>
<dbReference type="InterPro" id="IPR001173">
    <property type="entry name" value="Glyco_trans_2-like"/>
</dbReference>
<evidence type="ECO:0000313" key="3">
    <source>
        <dbReference type="Proteomes" id="UP000198224"/>
    </source>
</evidence>
<dbReference type="Proteomes" id="UP000198224">
    <property type="component" value="Chromosome I"/>
</dbReference>
<name>A0A1C4VHL2_9ACTN</name>
<evidence type="ECO:0000313" key="2">
    <source>
        <dbReference type="EMBL" id="SCE83448.1"/>
    </source>
</evidence>
<dbReference type="EMBL" id="LT607409">
    <property type="protein sequence ID" value="SCE83448.1"/>
    <property type="molecule type" value="Genomic_DNA"/>
</dbReference>
<keyword evidence="3" id="KW-1185">Reference proteome</keyword>
<feature type="domain" description="Glycosyltransferase 2-like" evidence="1">
    <location>
        <begin position="17"/>
        <end position="180"/>
    </location>
</feature>
<dbReference type="GO" id="GO:0006487">
    <property type="term" value="P:protein N-linked glycosylation"/>
    <property type="evidence" value="ECO:0007669"/>
    <property type="project" value="TreeGrafter"/>
</dbReference>
<sequence>MEVLPPDVSSDAVVLDVVVPAFNEADRLPDTLLLLRAALAGLGVPCRVTVVDNASTDATAEVVSSALPGTVPVRLLWCGERGKGFAVRTGVLASDARYVGFCDADLATAPDNLGQVLGLLTAGVDVVVGSRAHPESVVEERHSLLRRWGAVAFRGAVRQVVRGVGETQCGFKFFRADVARRAFAPLRCGGFAFDVEVLGRVERAGARLEEIPVNWVDVPGSRFSPVRHGWQSFVDVAKIRWRLRHASAVSTAPAPVVAIPVAPDVSTGAATVGLRP</sequence>
<gene>
    <name evidence="2" type="ORF">GA0070612_1446</name>
</gene>
<reference evidence="3" key="1">
    <citation type="submission" date="2016-06" db="EMBL/GenBank/DDBJ databases">
        <authorList>
            <person name="Varghese N."/>
            <person name="Submissions Spin"/>
        </authorList>
    </citation>
    <scope>NUCLEOTIDE SEQUENCE [LARGE SCALE GENOMIC DNA]</scope>
    <source>
        <strain evidence="3">DSM 45160</strain>
    </source>
</reference>
<dbReference type="GO" id="GO:0016740">
    <property type="term" value="F:transferase activity"/>
    <property type="evidence" value="ECO:0007669"/>
    <property type="project" value="UniProtKB-KW"/>
</dbReference>
<evidence type="ECO:0000259" key="1">
    <source>
        <dbReference type="Pfam" id="PF00535"/>
    </source>
</evidence>
<dbReference type="InterPro" id="IPR029044">
    <property type="entry name" value="Nucleotide-diphossugar_trans"/>
</dbReference>
<accession>A0A1C4VHL2</accession>
<dbReference type="SUPFAM" id="SSF53448">
    <property type="entry name" value="Nucleotide-diphospho-sugar transferases"/>
    <property type="match status" value="1"/>
</dbReference>
<keyword evidence="2" id="KW-0808">Transferase</keyword>
<dbReference type="AlphaFoldDB" id="A0A1C4VHL2"/>